<dbReference type="Proteomes" id="UP000247763">
    <property type="component" value="Chromosome"/>
</dbReference>
<keyword evidence="2" id="KW-1185">Reference proteome</keyword>
<dbReference type="AlphaFoldDB" id="A0A2Z3HPU0"/>
<organism evidence="1 2">
    <name type="scientific">Phenylobacterium parvum</name>
    <dbReference type="NCBI Taxonomy" id="2201350"/>
    <lineage>
        <taxon>Bacteria</taxon>
        <taxon>Pseudomonadati</taxon>
        <taxon>Pseudomonadota</taxon>
        <taxon>Alphaproteobacteria</taxon>
        <taxon>Caulobacterales</taxon>
        <taxon>Caulobacteraceae</taxon>
        <taxon>Phenylobacterium</taxon>
    </lineage>
</organism>
<name>A0A2Z3HPU0_9CAUL</name>
<protein>
    <submittedName>
        <fullName evidence="1">DUF1800 domain-containing protein</fullName>
    </submittedName>
</protein>
<dbReference type="Pfam" id="PF08811">
    <property type="entry name" value="DUF1800"/>
    <property type="match status" value="1"/>
</dbReference>
<dbReference type="OrthoDB" id="9772295at2"/>
<gene>
    <name evidence="1" type="ORF">HYN04_02980</name>
</gene>
<sequence>MGGRIMGRLWTSLVLALFLAACGGGGGGGGSTGTGPAPIPPPTEAEAGRLLSQATFGATDADIEQVRATTIEAWIRSQISAPASTPTHQAFLETRLEELRQTTPTAQLFPELFYDSWWRTAVNSPDQLRQRVAFAYSQIFVISAGSDVIDPRGAGSYYDMLTANAFGNYRDLLQAVTLHPMMGRYLTYLGNVKEDAAGTRTPDENYAREVMQLMTIGLFQLNTDGTPKLDLNGRPVAAYTQADISGLARVFTGWSWYSPTPTNNTFFGGARDPDSAIRPMILYAQYHSTSQKSFLGVTIPASTTVDGPGDLKVALDTLFNHPNTGPFISRQLIQRLVTSNPSPTYVQRVAGVFNNNGAGVRGDMAAVITAILMDPEARSASVASDPAYGKLREPVLRMTHMLRAFNSTSTTGKWQVRSTSASTSLGQSPLNASSVFNFWRPGYVPPATTALGGRSLAAPEFQIVNEVTNAGYVNTITQVVNTGLGVNNDVRLSTSNEILLAEKPDQLADRLNRVLLSGQMSAALRKRVIDSVSSYAVSSTDANQAAQARTNRVKAALLIVMTSPEYLVQK</sequence>
<dbReference type="PANTHER" id="PTHR43737">
    <property type="entry name" value="BLL7424 PROTEIN"/>
    <property type="match status" value="1"/>
</dbReference>
<dbReference type="InterPro" id="IPR014917">
    <property type="entry name" value="DUF1800"/>
</dbReference>
<dbReference type="KEGG" id="phb:HYN04_02980"/>
<proteinExistence type="predicted"/>
<dbReference type="EMBL" id="CP029479">
    <property type="protein sequence ID" value="AWM76815.1"/>
    <property type="molecule type" value="Genomic_DNA"/>
</dbReference>
<evidence type="ECO:0000313" key="1">
    <source>
        <dbReference type="EMBL" id="AWM76815.1"/>
    </source>
</evidence>
<evidence type="ECO:0000313" key="2">
    <source>
        <dbReference type="Proteomes" id="UP000247763"/>
    </source>
</evidence>
<dbReference type="PROSITE" id="PS51257">
    <property type="entry name" value="PROKAR_LIPOPROTEIN"/>
    <property type="match status" value="1"/>
</dbReference>
<reference evidence="2" key="1">
    <citation type="submission" date="2018-05" db="EMBL/GenBank/DDBJ databases">
        <title>Genome sequencing of Phenylobacterium sp. HYN0004.</title>
        <authorList>
            <person name="Yi H."/>
            <person name="Baek C."/>
        </authorList>
    </citation>
    <scope>NUCLEOTIDE SEQUENCE [LARGE SCALE GENOMIC DNA]</scope>
    <source>
        <strain evidence="2">HYN0004</strain>
    </source>
</reference>
<accession>A0A2Z3HPU0</accession>
<dbReference type="PANTHER" id="PTHR43737:SF1">
    <property type="entry name" value="DUF1501 DOMAIN-CONTAINING PROTEIN"/>
    <property type="match status" value="1"/>
</dbReference>